<reference evidence="2" key="1">
    <citation type="journal article" date="2016" name="Nature">
        <title>The genome of the seagrass Zostera marina reveals angiosperm adaptation to the sea.</title>
        <authorList>
            <person name="Olsen J.L."/>
            <person name="Rouze P."/>
            <person name="Verhelst B."/>
            <person name="Lin Y.-C."/>
            <person name="Bayer T."/>
            <person name="Collen J."/>
            <person name="Dattolo E."/>
            <person name="De Paoli E."/>
            <person name="Dittami S."/>
            <person name="Maumus F."/>
            <person name="Michel G."/>
            <person name="Kersting A."/>
            <person name="Lauritano C."/>
            <person name="Lohaus R."/>
            <person name="Toepel M."/>
            <person name="Tonon T."/>
            <person name="Vanneste K."/>
            <person name="Amirebrahimi M."/>
            <person name="Brakel J."/>
            <person name="Bostroem C."/>
            <person name="Chovatia M."/>
            <person name="Grimwood J."/>
            <person name="Jenkins J.W."/>
            <person name="Jueterbock A."/>
            <person name="Mraz A."/>
            <person name="Stam W.T."/>
            <person name="Tice H."/>
            <person name="Bornberg-Bauer E."/>
            <person name="Green P.J."/>
            <person name="Pearson G.A."/>
            <person name="Procaccini G."/>
            <person name="Duarte C.M."/>
            <person name="Schmutz J."/>
            <person name="Reusch T.B.H."/>
            <person name="Van de Peer Y."/>
        </authorList>
    </citation>
    <scope>NUCLEOTIDE SEQUENCE [LARGE SCALE GENOMIC DNA]</scope>
    <source>
        <strain evidence="2">cv. Finnish</strain>
    </source>
</reference>
<name>A0A0K9Q662_ZOSMR</name>
<proteinExistence type="predicted"/>
<evidence type="ECO:0000313" key="1">
    <source>
        <dbReference type="EMBL" id="KMZ76225.1"/>
    </source>
</evidence>
<organism evidence="1 2">
    <name type="scientific">Zostera marina</name>
    <name type="common">Eelgrass</name>
    <dbReference type="NCBI Taxonomy" id="29655"/>
    <lineage>
        <taxon>Eukaryota</taxon>
        <taxon>Viridiplantae</taxon>
        <taxon>Streptophyta</taxon>
        <taxon>Embryophyta</taxon>
        <taxon>Tracheophyta</taxon>
        <taxon>Spermatophyta</taxon>
        <taxon>Magnoliopsida</taxon>
        <taxon>Liliopsida</taxon>
        <taxon>Zosteraceae</taxon>
        <taxon>Zostera</taxon>
    </lineage>
</organism>
<evidence type="ECO:0000313" key="2">
    <source>
        <dbReference type="Proteomes" id="UP000036987"/>
    </source>
</evidence>
<dbReference type="Proteomes" id="UP000036987">
    <property type="component" value="Unassembled WGS sequence"/>
</dbReference>
<dbReference type="EMBL" id="LFYR01000069">
    <property type="protein sequence ID" value="KMZ76225.1"/>
    <property type="molecule type" value="Genomic_DNA"/>
</dbReference>
<dbReference type="AlphaFoldDB" id="A0A0K9Q662"/>
<sequence length="96" mass="9791">MQISFSINLSLNPQTQISKIKIPKPKSLFYSRPLLPHYGGSSSNAAVGTSAATLGSEAEVGSALPLYSEAAVGSALPLALPLCSAVTSALQLCSEA</sequence>
<gene>
    <name evidence="1" type="ORF">ZOSMA_105G00550</name>
</gene>
<accession>A0A0K9Q662</accession>
<protein>
    <submittedName>
        <fullName evidence="1">Uncharacterized protein</fullName>
    </submittedName>
</protein>
<keyword evidence="2" id="KW-1185">Reference proteome</keyword>
<comment type="caution">
    <text evidence="1">The sequence shown here is derived from an EMBL/GenBank/DDBJ whole genome shotgun (WGS) entry which is preliminary data.</text>
</comment>